<feature type="region of interest" description="Disordered" evidence="1">
    <location>
        <begin position="22"/>
        <end position="60"/>
    </location>
</feature>
<gene>
    <name evidence="2" type="ORF">KIN20_019407</name>
</gene>
<sequence>MMVLDTEMRCLLNKMRIFKPKKQIQPKKSLDSNDIDDASPTATNGNAEVDDGIDGVKHLM</sequence>
<evidence type="ECO:0000256" key="1">
    <source>
        <dbReference type="SAM" id="MobiDB-lite"/>
    </source>
</evidence>
<reference evidence="2" key="1">
    <citation type="submission" date="2021-06" db="EMBL/GenBank/DDBJ databases">
        <title>Parelaphostrongylus tenuis whole genome reference sequence.</title>
        <authorList>
            <person name="Garwood T.J."/>
            <person name="Larsen P.A."/>
            <person name="Fountain-Jones N.M."/>
            <person name="Garbe J.R."/>
            <person name="Macchietto M.G."/>
            <person name="Kania S.A."/>
            <person name="Gerhold R.W."/>
            <person name="Richards J.E."/>
            <person name="Wolf T.M."/>
        </authorList>
    </citation>
    <scope>NUCLEOTIDE SEQUENCE</scope>
    <source>
        <strain evidence="2">MNPRO001-30</strain>
        <tissue evidence="2">Meninges</tissue>
    </source>
</reference>
<dbReference type="Proteomes" id="UP001196413">
    <property type="component" value="Unassembled WGS sequence"/>
</dbReference>
<comment type="caution">
    <text evidence="2">The sequence shown here is derived from an EMBL/GenBank/DDBJ whole genome shotgun (WGS) entry which is preliminary data.</text>
</comment>
<dbReference type="EMBL" id="JAHQIW010003865">
    <property type="protein sequence ID" value="KAJ1360441.1"/>
    <property type="molecule type" value="Genomic_DNA"/>
</dbReference>
<evidence type="ECO:0000313" key="2">
    <source>
        <dbReference type="EMBL" id="KAJ1360441.1"/>
    </source>
</evidence>
<protein>
    <submittedName>
        <fullName evidence="2">Uncharacterized protein</fullName>
    </submittedName>
</protein>
<keyword evidence="3" id="KW-1185">Reference proteome</keyword>
<name>A0AAD5N269_PARTN</name>
<organism evidence="2 3">
    <name type="scientific">Parelaphostrongylus tenuis</name>
    <name type="common">Meningeal worm</name>
    <dbReference type="NCBI Taxonomy" id="148309"/>
    <lineage>
        <taxon>Eukaryota</taxon>
        <taxon>Metazoa</taxon>
        <taxon>Ecdysozoa</taxon>
        <taxon>Nematoda</taxon>
        <taxon>Chromadorea</taxon>
        <taxon>Rhabditida</taxon>
        <taxon>Rhabditina</taxon>
        <taxon>Rhabditomorpha</taxon>
        <taxon>Strongyloidea</taxon>
        <taxon>Metastrongylidae</taxon>
        <taxon>Parelaphostrongylus</taxon>
    </lineage>
</organism>
<dbReference type="AlphaFoldDB" id="A0AAD5N269"/>
<evidence type="ECO:0000313" key="3">
    <source>
        <dbReference type="Proteomes" id="UP001196413"/>
    </source>
</evidence>
<accession>A0AAD5N269</accession>
<proteinExistence type="predicted"/>